<dbReference type="PANTHER" id="PTHR45848">
    <property type="entry name" value="DUAL SPECIFICITY PROTEIN PHOSPHATASE 12 FAMILY MEMBER"/>
    <property type="match status" value="1"/>
</dbReference>
<proteinExistence type="inferred from homology"/>
<protein>
    <recommendedName>
        <fullName evidence="2">protein-tyrosine-phosphatase</fullName>
        <ecNumber evidence="2">3.1.3.48</ecNumber>
    </recommendedName>
</protein>
<keyword evidence="3" id="KW-0378">Hydrolase</keyword>
<evidence type="ECO:0000313" key="7">
    <source>
        <dbReference type="Proteomes" id="UP001374535"/>
    </source>
</evidence>
<dbReference type="Gene3D" id="3.90.190.10">
    <property type="entry name" value="Protein tyrosine phosphatase superfamily"/>
    <property type="match status" value="1"/>
</dbReference>
<dbReference type="PANTHER" id="PTHR45848:SF4">
    <property type="entry name" value="DUAL SPECIFICITY PROTEIN PHOSPHATASE 12"/>
    <property type="match status" value="1"/>
</dbReference>
<dbReference type="EMBL" id="CP144695">
    <property type="protein sequence ID" value="WVZ06340.1"/>
    <property type="molecule type" value="Genomic_DNA"/>
</dbReference>
<dbReference type="EC" id="3.1.3.48" evidence="2"/>
<dbReference type="InterPro" id="IPR029021">
    <property type="entry name" value="Prot-tyrosine_phosphatase-like"/>
</dbReference>
<dbReference type="SUPFAM" id="SSF52799">
    <property type="entry name" value="(Phosphotyrosine protein) phosphatases II"/>
    <property type="match status" value="1"/>
</dbReference>
<dbReference type="GO" id="GO:0008138">
    <property type="term" value="F:protein tyrosine/serine/threonine phosphatase activity"/>
    <property type="evidence" value="ECO:0007669"/>
    <property type="project" value="TreeGrafter"/>
</dbReference>
<keyword evidence="4" id="KW-0904">Protein phosphatase</keyword>
<organism evidence="6 7">
    <name type="scientific">Vigna mungo</name>
    <name type="common">Black gram</name>
    <name type="synonym">Phaseolus mungo</name>
    <dbReference type="NCBI Taxonomy" id="3915"/>
    <lineage>
        <taxon>Eukaryota</taxon>
        <taxon>Viridiplantae</taxon>
        <taxon>Streptophyta</taxon>
        <taxon>Embryophyta</taxon>
        <taxon>Tracheophyta</taxon>
        <taxon>Spermatophyta</taxon>
        <taxon>Magnoliopsida</taxon>
        <taxon>eudicotyledons</taxon>
        <taxon>Gunneridae</taxon>
        <taxon>Pentapetalae</taxon>
        <taxon>rosids</taxon>
        <taxon>fabids</taxon>
        <taxon>Fabales</taxon>
        <taxon>Fabaceae</taxon>
        <taxon>Papilionoideae</taxon>
        <taxon>50 kb inversion clade</taxon>
        <taxon>NPAAA clade</taxon>
        <taxon>indigoferoid/millettioid clade</taxon>
        <taxon>Phaseoleae</taxon>
        <taxon>Vigna</taxon>
    </lineage>
</organism>
<evidence type="ECO:0000256" key="1">
    <source>
        <dbReference type="ARBA" id="ARBA00008601"/>
    </source>
</evidence>
<dbReference type="InterPro" id="IPR000340">
    <property type="entry name" value="Dual-sp_phosphatase_cat-dom"/>
</dbReference>
<evidence type="ECO:0000256" key="4">
    <source>
        <dbReference type="ARBA" id="ARBA00022912"/>
    </source>
</evidence>
<dbReference type="GO" id="GO:0004725">
    <property type="term" value="F:protein tyrosine phosphatase activity"/>
    <property type="evidence" value="ECO:0007669"/>
    <property type="project" value="UniProtKB-EC"/>
</dbReference>
<dbReference type="Proteomes" id="UP001374535">
    <property type="component" value="Chromosome 6"/>
</dbReference>
<keyword evidence="7" id="KW-1185">Reference proteome</keyword>
<dbReference type="PROSITE" id="PS50056">
    <property type="entry name" value="TYR_PHOSPHATASE_2"/>
    <property type="match status" value="1"/>
</dbReference>
<gene>
    <name evidence="6" type="ORF">V8G54_019686</name>
</gene>
<dbReference type="Pfam" id="PF00782">
    <property type="entry name" value="DSPc"/>
    <property type="match status" value="1"/>
</dbReference>
<evidence type="ECO:0000313" key="6">
    <source>
        <dbReference type="EMBL" id="WVZ06340.1"/>
    </source>
</evidence>
<evidence type="ECO:0000256" key="2">
    <source>
        <dbReference type="ARBA" id="ARBA00013064"/>
    </source>
</evidence>
<name>A0AAQ3NC91_VIGMU</name>
<dbReference type="InterPro" id="IPR000387">
    <property type="entry name" value="Tyr_Pase_dom"/>
</dbReference>
<feature type="domain" description="Tyrosine specific protein phosphatases" evidence="5">
    <location>
        <begin position="106"/>
        <end position="140"/>
    </location>
</feature>
<dbReference type="AlphaFoldDB" id="A0AAQ3NC91"/>
<accession>A0AAQ3NC91</accession>
<sequence>MPYTVRENLSIGNIGDAAGILQNDTVHSVTHILSVLSSASISFFSEWRPSLSIPAKEITKVHVADAGASAAKSALAPDKLLYSLEYAGRDLKLVRMAVPLRDTENENLLDYLEVCIDFIDRGRKEGSVLVHCFAGVSRRC</sequence>
<evidence type="ECO:0000259" key="5">
    <source>
        <dbReference type="PROSITE" id="PS50056"/>
    </source>
</evidence>
<reference evidence="6 7" key="1">
    <citation type="journal article" date="2023" name="Life. Sci Alliance">
        <title>Evolutionary insights into 3D genome organization and epigenetic landscape of Vigna mungo.</title>
        <authorList>
            <person name="Junaid A."/>
            <person name="Singh B."/>
            <person name="Bhatia S."/>
        </authorList>
    </citation>
    <scope>NUCLEOTIDE SEQUENCE [LARGE SCALE GENOMIC DNA]</scope>
    <source>
        <strain evidence="6">Urdbean</strain>
    </source>
</reference>
<comment type="similarity">
    <text evidence="1">Belongs to the protein-tyrosine phosphatase family. Non-receptor class dual specificity subfamily.</text>
</comment>
<evidence type="ECO:0000256" key="3">
    <source>
        <dbReference type="ARBA" id="ARBA00022801"/>
    </source>
</evidence>